<dbReference type="Pfam" id="PF02624">
    <property type="entry name" value="YcaO"/>
    <property type="match status" value="1"/>
</dbReference>
<dbReference type="PANTHER" id="PTHR37809:SF1">
    <property type="entry name" value="RIBOSOMAL PROTEIN S12 METHYLTHIOTRANSFERASE ACCESSORY FACTOR YCAO"/>
    <property type="match status" value="1"/>
</dbReference>
<protein>
    <submittedName>
        <fullName evidence="2">TOMM leader peptide-binding protein</fullName>
    </submittedName>
</protein>
<reference evidence="2 3" key="1">
    <citation type="submission" date="2024-09" db="EMBL/GenBank/DDBJ databases">
        <authorList>
            <person name="Sun Q."/>
            <person name="Mori K."/>
        </authorList>
    </citation>
    <scope>NUCLEOTIDE SEQUENCE [LARGE SCALE GENOMIC DNA]</scope>
    <source>
        <strain evidence="2 3">JCM 9626</strain>
    </source>
</reference>
<comment type="caution">
    <text evidence="2">The sequence shown here is derived from an EMBL/GenBank/DDBJ whole genome shotgun (WGS) entry which is preliminary data.</text>
</comment>
<dbReference type="RefSeq" id="WP_140008470.1">
    <property type="nucleotide sequence ID" value="NZ_JBHMDG010000001.1"/>
</dbReference>
<dbReference type="Gene3D" id="3.30.40.250">
    <property type="match status" value="1"/>
</dbReference>
<dbReference type="Gene3D" id="3.30.1330.230">
    <property type="match status" value="1"/>
</dbReference>
<dbReference type="Proteomes" id="UP001589750">
    <property type="component" value="Unassembled WGS sequence"/>
</dbReference>
<sequence>MTTLAVRADARTDGRTDALAEALADLTAAVATHGDADVTVHHGFDLAAERAAHDVSRRTGRPHVSVRVAADEVLVGPHHEPDTDAGCTACAGCAEARLRQVLDHPLEAHAGVSRTAADAPTHPALPDLLAGAALLLATDPLRPGELLAVGLDGLRRHRIARSVACAICHAPPAESPDVVVPSPLELAAVPADPADASRGAHPSHLLDETTLEARVVDDRFGPVRRVLRESHAPFAMSMAVVAGSPVMGHGRSLRFAGTRSVAVLEAYERLAGFPYDVATVTDRSLTEVEAHAVDPRRLGRYSAAQLAHPTSRVEPFDPDLPIDWVWGHDLATGRPRLVPADLAFYQYDYRHRHDVRASRADDRRPRRCFLESSSGCAVGSSVEEAAVHALFEVAERDAFQLAWHRRRPLPSVPVASIDDDAVRAMTRLVNGRGYDVHVLVATQDVAVPVVWVLALRPDGTFPASYSSAGSGIDPVAAVRSALREVAQLVTNPVDWTPDTVAPMLADPWQVLELEDHVRYYSVPETAPRAAACLGGPTTTLAEAFPGWPDAVAREAGGDVRGLLHLVGDRFAAAGCPEVVLVDQSSREHRDQGIAAVRAVVPGTVPMCFGQAHQRLEGIARLDAVLADAPPSDLGSGLLDPHPFP</sequence>
<dbReference type="InterPro" id="IPR022291">
    <property type="entry name" value="Bacteriocin_synth_cyclodeHase"/>
</dbReference>
<dbReference type="EMBL" id="JBHMDG010000001">
    <property type="protein sequence ID" value="MFB9311659.1"/>
    <property type="molecule type" value="Genomic_DNA"/>
</dbReference>
<proteinExistence type="predicted"/>
<accession>A0ABV5K4I7</accession>
<gene>
    <name evidence="2" type="ORF">ACFFRI_01270</name>
</gene>
<dbReference type="Gene3D" id="3.40.50.720">
    <property type="entry name" value="NAD(P)-binding Rossmann-like Domain"/>
    <property type="match status" value="1"/>
</dbReference>
<feature type="domain" description="YcaO" evidence="1">
    <location>
        <begin position="248"/>
        <end position="644"/>
    </location>
</feature>
<name>A0ABV5K4I7_9ACTN</name>
<organism evidence="2 3">
    <name type="scientific">Nocardioides plantarum</name>
    <dbReference type="NCBI Taxonomy" id="29299"/>
    <lineage>
        <taxon>Bacteria</taxon>
        <taxon>Bacillati</taxon>
        <taxon>Actinomycetota</taxon>
        <taxon>Actinomycetes</taxon>
        <taxon>Propionibacteriales</taxon>
        <taxon>Nocardioidaceae</taxon>
        <taxon>Nocardioides</taxon>
    </lineage>
</organism>
<evidence type="ECO:0000313" key="2">
    <source>
        <dbReference type="EMBL" id="MFB9311659.1"/>
    </source>
</evidence>
<dbReference type="InterPro" id="IPR003776">
    <property type="entry name" value="YcaO-like_dom"/>
</dbReference>
<evidence type="ECO:0000313" key="3">
    <source>
        <dbReference type="Proteomes" id="UP001589750"/>
    </source>
</evidence>
<dbReference type="InterPro" id="IPR027624">
    <property type="entry name" value="TOMM_cyclo_SagD"/>
</dbReference>
<keyword evidence="3" id="KW-1185">Reference proteome</keyword>
<dbReference type="PANTHER" id="PTHR37809">
    <property type="entry name" value="RIBOSOMAL PROTEIN S12 METHYLTHIOTRANSFERASE ACCESSORY FACTOR YCAO"/>
    <property type="match status" value="1"/>
</dbReference>
<dbReference type="PROSITE" id="PS51664">
    <property type="entry name" value="YCAO"/>
    <property type="match status" value="1"/>
</dbReference>
<evidence type="ECO:0000259" key="1">
    <source>
        <dbReference type="PROSITE" id="PS51664"/>
    </source>
</evidence>
<dbReference type="NCBIfam" id="TIGR03604">
    <property type="entry name" value="TOMM_cyclo_SagD"/>
    <property type="match status" value="1"/>
</dbReference>
<dbReference type="NCBIfam" id="TIGR03882">
    <property type="entry name" value="cyclo_dehyd_2"/>
    <property type="match status" value="1"/>
</dbReference>